<protein>
    <submittedName>
        <fullName evidence="7">Transcriptional regulator, TetR family</fullName>
    </submittedName>
</protein>
<dbReference type="InterPro" id="IPR009057">
    <property type="entry name" value="Homeodomain-like_sf"/>
</dbReference>
<dbReference type="EMBL" id="FXWL01000002">
    <property type="protein sequence ID" value="SMQ76423.1"/>
    <property type="molecule type" value="Genomic_DNA"/>
</dbReference>
<dbReference type="Pfam" id="PF00440">
    <property type="entry name" value="TetR_N"/>
    <property type="match status" value="1"/>
</dbReference>
<dbReference type="SUPFAM" id="SSF46689">
    <property type="entry name" value="Homeodomain-like"/>
    <property type="match status" value="1"/>
</dbReference>
<dbReference type="AlphaFoldDB" id="A0A1Y6FV47"/>
<gene>
    <name evidence="7" type="ORF">SAMN06295984_1863</name>
</gene>
<evidence type="ECO:0000256" key="1">
    <source>
        <dbReference type="ARBA" id="ARBA00023015"/>
    </source>
</evidence>
<evidence type="ECO:0000256" key="5">
    <source>
        <dbReference type="SAM" id="MobiDB-lite"/>
    </source>
</evidence>
<sequence>MKTSSGAKVTPKSTHRKSRSETAQRSQLAPVQGRSRKRHEEIVDAVKRLLRDVNIEDLSHSDIAAEAGISKPSVHYHFPTIAALQLELGRRFDEELHHILVEHSERLPRDGKRTWQDDMREGALVARDYFNANRPACEALYGPMLHRENRLASFEHNSQTGAAMLKALRRRFELPPLPELEAVFTANGEILDLFWSASYLRHGVIDDAAFEESMRASLGYLRNFFPDLMPAKLTGPAEPSDTAELVED</sequence>
<organism evidence="7 8">
    <name type="scientific">Sphingopyxis terrae subsp. ummariensis</name>
    <dbReference type="NCBI Taxonomy" id="429001"/>
    <lineage>
        <taxon>Bacteria</taxon>
        <taxon>Pseudomonadati</taxon>
        <taxon>Pseudomonadota</taxon>
        <taxon>Alphaproteobacteria</taxon>
        <taxon>Sphingomonadales</taxon>
        <taxon>Sphingomonadaceae</taxon>
        <taxon>Sphingopyxis</taxon>
    </lineage>
</organism>
<evidence type="ECO:0000256" key="4">
    <source>
        <dbReference type="PROSITE-ProRule" id="PRU00335"/>
    </source>
</evidence>
<dbReference type="PANTHER" id="PTHR30055:SF234">
    <property type="entry name" value="HTH-TYPE TRANSCRIPTIONAL REGULATOR BETI"/>
    <property type="match status" value="1"/>
</dbReference>
<evidence type="ECO:0000313" key="8">
    <source>
        <dbReference type="Proteomes" id="UP000194469"/>
    </source>
</evidence>
<dbReference type="PANTHER" id="PTHR30055">
    <property type="entry name" value="HTH-TYPE TRANSCRIPTIONAL REGULATOR RUTR"/>
    <property type="match status" value="1"/>
</dbReference>
<dbReference type="GO" id="GO:0003700">
    <property type="term" value="F:DNA-binding transcription factor activity"/>
    <property type="evidence" value="ECO:0007669"/>
    <property type="project" value="TreeGrafter"/>
</dbReference>
<keyword evidence="2 4" id="KW-0238">DNA-binding</keyword>
<keyword evidence="8" id="KW-1185">Reference proteome</keyword>
<dbReference type="Gene3D" id="1.10.357.10">
    <property type="entry name" value="Tetracycline Repressor, domain 2"/>
    <property type="match status" value="1"/>
</dbReference>
<evidence type="ECO:0000256" key="3">
    <source>
        <dbReference type="ARBA" id="ARBA00023163"/>
    </source>
</evidence>
<feature type="region of interest" description="Disordered" evidence="5">
    <location>
        <begin position="1"/>
        <end position="37"/>
    </location>
</feature>
<evidence type="ECO:0000313" key="7">
    <source>
        <dbReference type="EMBL" id="SMQ76423.1"/>
    </source>
</evidence>
<keyword evidence="1" id="KW-0805">Transcription regulation</keyword>
<dbReference type="Proteomes" id="UP000194469">
    <property type="component" value="Unassembled WGS sequence"/>
</dbReference>
<keyword evidence="3" id="KW-0804">Transcription</keyword>
<dbReference type="GO" id="GO:0000976">
    <property type="term" value="F:transcription cis-regulatory region binding"/>
    <property type="evidence" value="ECO:0007669"/>
    <property type="project" value="TreeGrafter"/>
</dbReference>
<evidence type="ECO:0000256" key="2">
    <source>
        <dbReference type="ARBA" id="ARBA00023125"/>
    </source>
</evidence>
<reference evidence="8" key="1">
    <citation type="submission" date="2017-04" db="EMBL/GenBank/DDBJ databases">
        <authorList>
            <person name="Varghese N."/>
            <person name="Submissions S."/>
        </authorList>
    </citation>
    <scope>NUCLEOTIDE SEQUENCE [LARGE SCALE GENOMIC DNA]</scope>
    <source>
        <strain evidence="8">UI2</strain>
    </source>
</reference>
<feature type="domain" description="HTH tetR-type" evidence="6">
    <location>
        <begin position="36"/>
        <end position="96"/>
    </location>
</feature>
<name>A0A1Y6FV47_9SPHN</name>
<dbReference type="InterPro" id="IPR001647">
    <property type="entry name" value="HTH_TetR"/>
</dbReference>
<dbReference type="RefSeq" id="WP_086456908.1">
    <property type="nucleotide sequence ID" value="NZ_JBHUNO010000001.1"/>
</dbReference>
<dbReference type="InterPro" id="IPR050109">
    <property type="entry name" value="HTH-type_TetR-like_transc_reg"/>
</dbReference>
<evidence type="ECO:0000259" key="6">
    <source>
        <dbReference type="PROSITE" id="PS50977"/>
    </source>
</evidence>
<proteinExistence type="predicted"/>
<dbReference type="PROSITE" id="PS50977">
    <property type="entry name" value="HTH_TETR_2"/>
    <property type="match status" value="1"/>
</dbReference>
<accession>A0A1Y6FV47</accession>
<feature type="DNA-binding region" description="H-T-H motif" evidence="4">
    <location>
        <begin position="59"/>
        <end position="78"/>
    </location>
</feature>